<evidence type="ECO:0000313" key="2">
    <source>
        <dbReference type="EMBL" id="MBP3958302.1"/>
    </source>
</evidence>
<evidence type="ECO:0000313" key="3">
    <source>
        <dbReference type="Proteomes" id="UP000676565"/>
    </source>
</evidence>
<organism evidence="2 3">
    <name type="scientific">Gemmata palustris</name>
    <dbReference type="NCBI Taxonomy" id="2822762"/>
    <lineage>
        <taxon>Bacteria</taxon>
        <taxon>Pseudomonadati</taxon>
        <taxon>Planctomycetota</taxon>
        <taxon>Planctomycetia</taxon>
        <taxon>Gemmatales</taxon>
        <taxon>Gemmataceae</taxon>
        <taxon>Gemmata</taxon>
    </lineage>
</organism>
<feature type="domain" description="DUF547" evidence="1">
    <location>
        <begin position="79"/>
        <end position="185"/>
    </location>
</feature>
<dbReference type="InterPro" id="IPR006869">
    <property type="entry name" value="DUF547"/>
</dbReference>
<proteinExistence type="predicted"/>
<dbReference type="PANTHER" id="PTHR46361:SF3">
    <property type="entry name" value="ELECTRON CARRIER_ PROTEIN DISULFIDE OXIDOREDUCTASE"/>
    <property type="match status" value="1"/>
</dbReference>
<dbReference type="PANTHER" id="PTHR46361">
    <property type="entry name" value="ELECTRON CARRIER/ PROTEIN DISULFIDE OXIDOREDUCTASE"/>
    <property type="match status" value="1"/>
</dbReference>
<gene>
    <name evidence="2" type="ORF">J8F10_23895</name>
</gene>
<accession>A0ABS5BY22</accession>
<dbReference type="Pfam" id="PF04784">
    <property type="entry name" value="DUF547"/>
    <property type="match status" value="1"/>
</dbReference>
<dbReference type="RefSeq" id="WP_210658155.1">
    <property type="nucleotide sequence ID" value="NZ_JAGKQQ010000001.1"/>
</dbReference>
<dbReference type="Proteomes" id="UP000676565">
    <property type="component" value="Unassembled WGS sequence"/>
</dbReference>
<reference evidence="2 3" key="1">
    <citation type="submission" date="2021-04" db="EMBL/GenBank/DDBJ databases">
        <authorList>
            <person name="Ivanova A."/>
        </authorList>
    </citation>
    <scope>NUCLEOTIDE SEQUENCE [LARGE SCALE GENOMIC DNA]</scope>
    <source>
        <strain evidence="2 3">G18</strain>
    </source>
</reference>
<protein>
    <submittedName>
        <fullName evidence="2">DUF547 domain-containing protein</fullName>
    </submittedName>
</protein>
<keyword evidence="3" id="KW-1185">Reference proteome</keyword>
<sequence>MQFPLFAPTVFIGEPCPRENRVPLAEVDHGPFDALLAKFVDSNGRVAYADWKASDADVSALHKYLTAVGRADIDGPAPHESALAFWINVYNALTLAGILRMYPTTSIRNHTGRVFGFNIWKNLRLHIGDRTFSLSEIEHGVLRLLSDPRVHFALVCASNSCPVLRPRAFTGDTVQHELEASAREFFARPDAVRIDSEKQVVSLSKLFKWYGPDFTSTPADLLTAIRKFLPDAARDQIDSMPTRVEFLPYDWKLNDQQKE</sequence>
<evidence type="ECO:0000259" key="1">
    <source>
        <dbReference type="Pfam" id="PF04784"/>
    </source>
</evidence>
<comment type="caution">
    <text evidence="2">The sequence shown here is derived from an EMBL/GenBank/DDBJ whole genome shotgun (WGS) entry which is preliminary data.</text>
</comment>
<dbReference type="EMBL" id="JAGKQQ010000001">
    <property type="protein sequence ID" value="MBP3958302.1"/>
    <property type="molecule type" value="Genomic_DNA"/>
</dbReference>
<name>A0ABS5BY22_9BACT</name>